<accession>A0ACC1NBJ1</accession>
<sequence length="327" mass="35613">MLHLVAVVGAGLLLAFAKPAIRFISLHFVPQPQPLRDYRRPRLHPAHAVIVGCVTGIGLGIAKELVNNGFGVFLLGNSSDELQAAKEALQSATPAAQVVCFVIDPTTATAMEVEDLVDVFKRLNANASVLVNNVGDSCVPWLPLEQPSSDSPAHGAIMDGRTLFAARLAAAMRPMLSTCRQRFAERSLILNITSQRIPGMPCSAMYGEAIMGVNLGYRIEFAKEPDGPRATDHIDYLVAHVPSNVLSPQANCSAGAASTVQAEYFGKLVAQSVDVAAKHKSRAHCPYWWHDLQWSIMCWIRDDVLRPDEVKIAGVKRYARCLYDDKT</sequence>
<name>A0ACC1NBJ1_9HYPO</name>
<protein>
    <submittedName>
        <fullName evidence="1">Uncharacterized protein</fullName>
    </submittedName>
</protein>
<comment type="caution">
    <text evidence="1">The sequence shown here is derived from an EMBL/GenBank/DDBJ whole genome shotgun (WGS) entry which is preliminary data.</text>
</comment>
<organism evidence="1 2">
    <name type="scientific">Zarea fungicola</name>
    <dbReference type="NCBI Taxonomy" id="93591"/>
    <lineage>
        <taxon>Eukaryota</taxon>
        <taxon>Fungi</taxon>
        <taxon>Dikarya</taxon>
        <taxon>Ascomycota</taxon>
        <taxon>Pezizomycotina</taxon>
        <taxon>Sordariomycetes</taxon>
        <taxon>Hypocreomycetidae</taxon>
        <taxon>Hypocreales</taxon>
        <taxon>Cordycipitaceae</taxon>
        <taxon>Zarea</taxon>
    </lineage>
</organism>
<reference evidence="1" key="1">
    <citation type="submission" date="2022-08" db="EMBL/GenBank/DDBJ databases">
        <title>Genome Sequence of Lecanicillium fungicola.</title>
        <authorList>
            <person name="Buettner E."/>
        </authorList>
    </citation>
    <scope>NUCLEOTIDE SEQUENCE</scope>
    <source>
        <strain evidence="1">Babe33</strain>
    </source>
</reference>
<dbReference type="Proteomes" id="UP001143910">
    <property type="component" value="Unassembled WGS sequence"/>
</dbReference>
<proteinExistence type="predicted"/>
<evidence type="ECO:0000313" key="2">
    <source>
        <dbReference type="Proteomes" id="UP001143910"/>
    </source>
</evidence>
<keyword evidence="2" id="KW-1185">Reference proteome</keyword>
<gene>
    <name evidence="1" type="ORF">NQ176_g5207</name>
</gene>
<evidence type="ECO:0000313" key="1">
    <source>
        <dbReference type="EMBL" id="KAJ2975981.1"/>
    </source>
</evidence>
<dbReference type="EMBL" id="JANJQO010000636">
    <property type="protein sequence ID" value="KAJ2975981.1"/>
    <property type="molecule type" value="Genomic_DNA"/>
</dbReference>